<dbReference type="STRING" id="431595.K3X8C5"/>
<reference evidence="9" key="1">
    <citation type="journal article" date="2010" name="Genome Biol.">
        <title>Genome sequence of the necrotrophic plant pathogen Pythium ultimum reveals original pathogenicity mechanisms and effector repertoire.</title>
        <authorList>
            <person name="Levesque C.A."/>
            <person name="Brouwer H."/>
            <person name="Cano L."/>
            <person name="Hamilton J.P."/>
            <person name="Holt C."/>
            <person name="Huitema E."/>
            <person name="Raffaele S."/>
            <person name="Robideau G.P."/>
            <person name="Thines M."/>
            <person name="Win J."/>
            <person name="Zerillo M.M."/>
            <person name="Beakes G.W."/>
            <person name="Boore J.L."/>
            <person name="Busam D."/>
            <person name="Dumas B."/>
            <person name="Ferriera S."/>
            <person name="Fuerstenberg S.I."/>
            <person name="Gachon C.M."/>
            <person name="Gaulin E."/>
            <person name="Govers F."/>
            <person name="Grenville-Briggs L."/>
            <person name="Horner N."/>
            <person name="Hostetler J."/>
            <person name="Jiang R.H."/>
            <person name="Johnson J."/>
            <person name="Krajaejun T."/>
            <person name="Lin H."/>
            <person name="Meijer H.J."/>
            <person name="Moore B."/>
            <person name="Morris P."/>
            <person name="Phuntmart V."/>
            <person name="Puiu D."/>
            <person name="Shetty J."/>
            <person name="Stajich J.E."/>
            <person name="Tripathy S."/>
            <person name="Wawra S."/>
            <person name="van West P."/>
            <person name="Whitty B.R."/>
            <person name="Coutinho P.M."/>
            <person name="Henrissat B."/>
            <person name="Martin F."/>
            <person name="Thomas P.D."/>
            <person name="Tyler B.M."/>
            <person name="De Vries R.P."/>
            <person name="Kamoun S."/>
            <person name="Yandell M."/>
            <person name="Tisserat N."/>
            <person name="Buell C.R."/>
        </authorList>
    </citation>
    <scope>NUCLEOTIDE SEQUENCE</scope>
    <source>
        <strain evidence="9">DAOM:BR144</strain>
    </source>
</reference>
<name>K3X8C5_GLOUD</name>
<feature type="chain" id="PRO_5003868683" description="Beta-glucosidase" evidence="7">
    <location>
        <begin position="21"/>
        <end position="602"/>
    </location>
</feature>
<dbReference type="GO" id="GO:0008422">
    <property type="term" value="F:beta-glucosidase activity"/>
    <property type="evidence" value="ECO:0007669"/>
    <property type="project" value="TreeGrafter"/>
</dbReference>
<evidence type="ECO:0000256" key="4">
    <source>
        <dbReference type="RuleBase" id="RU003690"/>
    </source>
</evidence>
<dbReference type="Pfam" id="PF00232">
    <property type="entry name" value="Glyco_hydro_1"/>
    <property type="match status" value="1"/>
</dbReference>
<sequence length="602" mass="68413">MGVLVRMLLALGALTASTQAAPASNDGTNSSSRRCFPDAFLFGSATAAYQVEGGWNETGRTPSIWDDFCREKKGLACANIADDFLHRYRDDIALMVDSKLDSFRFSISWSRAMTWDDVTKQMKPNALGIAFYHALIDELRRSNIVPIVTLYHWDLPSALHRELEPQGWINKDIIDHFLQYAELMFTEFGGKIDFWSTFNEPWTFVTQGYGNGNAAPGLKHSKTNTYTVAHHVLVAHGKSVQRFRELKAQNVIHENARIGIVLNADFSYPLDPSNPEDVAAGERKMQFGLGWFLTPLVSGKYPDIMRERAGDNLPEFTEEDAAVVKGSYDLFMLNHYSSKIVTDCKSEHSKVKCHKQAPGWERDLGIDETRPPKGARLSSKNEDGQYNCNWFTGYAPGYLETIKWMHAQNPQAEILLTENGWCGNETIENMDQLWYYQTYLGEVHKGITELNIPIIGYAAWSFVDNYEWGSFKPRFGLHYVNFTSQTGSKDGYTPHPTDLVRIPRIAARWYKKVAETKCLDGFEIDVNPEYAHQDAAVELRERNRTHLRSHKSKLTASLLVCLAFAAPAIVWFTQRRRPLRRSSSRRSSSRSAHEATPLMHEE</sequence>
<feature type="transmembrane region" description="Helical" evidence="6">
    <location>
        <begin position="554"/>
        <end position="573"/>
    </location>
</feature>
<dbReference type="Proteomes" id="UP000019132">
    <property type="component" value="Unassembled WGS sequence"/>
</dbReference>
<protein>
    <recommendedName>
        <fullName evidence="10">Beta-glucosidase</fullName>
    </recommendedName>
</protein>
<reference evidence="9" key="2">
    <citation type="submission" date="2010-04" db="EMBL/GenBank/DDBJ databases">
        <authorList>
            <person name="Buell R."/>
            <person name="Hamilton J."/>
            <person name="Hostetler J."/>
        </authorList>
    </citation>
    <scope>NUCLEOTIDE SEQUENCE [LARGE SCALE GENOMIC DNA]</scope>
    <source>
        <strain evidence="9">DAOM:BR144</strain>
    </source>
</reference>
<dbReference type="GO" id="GO:0005975">
    <property type="term" value="P:carbohydrate metabolic process"/>
    <property type="evidence" value="ECO:0007669"/>
    <property type="project" value="InterPro"/>
</dbReference>
<dbReference type="InterPro" id="IPR001360">
    <property type="entry name" value="Glyco_hydro_1"/>
</dbReference>
<dbReference type="EnsemblProtists" id="PYU1_T013474">
    <property type="protein sequence ID" value="PYU1_T013474"/>
    <property type="gene ID" value="PYU1_G013445"/>
</dbReference>
<evidence type="ECO:0000256" key="6">
    <source>
        <dbReference type="SAM" id="Phobius"/>
    </source>
</evidence>
<dbReference type="AlphaFoldDB" id="K3X8C5"/>
<keyword evidence="3" id="KW-0326">Glycosidase</keyword>
<feature type="region of interest" description="Disordered" evidence="5">
    <location>
        <begin position="581"/>
        <end position="602"/>
    </location>
</feature>
<keyword evidence="7" id="KW-0732">Signal</keyword>
<dbReference type="InterPro" id="IPR033132">
    <property type="entry name" value="GH_1_N_CS"/>
</dbReference>
<evidence type="ECO:0000256" key="3">
    <source>
        <dbReference type="ARBA" id="ARBA00023295"/>
    </source>
</evidence>
<organism evidence="8 9">
    <name type="scientific">Globisporangium ultimum (strain ATCC 200006 / CBS 805.95 / DAOM BR144)</name>
    <name type="common">Pythium ultimum</name>
    <dbReference type="NCBI Taxonomy" id="431595"/>
    <lineage>
        <taxon>Eukaryota</taxon>
        <taxon>Sar</taxon>
        <taxon>Stramenopiles</taxon>
        <taxon>Oomycota</taxon>
        <taxon>Peronosporomycetes</taxon>
        <taxon>Pythiales</taxon>
        <taxon>Pythiaceae</taxon>
        <taxon>Globisporangium</taxon>
    </lineage>
</organism>
<dbReference type="PANTHER" id="PTHR10353:SF36">
    <property type="entry name" value="LP05116P"/>
    <property type="match status" value="1"/>
</dbReference>
<evidence type="ECO:0000313" key="8">
    <source>
        <dbReference type="EnsemblProtists" id="PYU1_T013474"/>
    </source>
</evidence>
<dbReference type="EMBL" id="GL376593">
    <property type="status" value="NOT_ANNOTATED_CDS"/>
    <property type="molecule type" value="Genomic_DNA"/>
</dbReference>
<dbReference type="VEuPathDB" id="FungiDB:PYU1_G013445"/>
<evidence type="ECO:0000256" key="2">
    <source>
        <dbReference type="ARBA" id="ARBA00022801"/>
    </source>
</evidence>
<evidence type="ECO:0000256" key="1">
    <source>
        <dbReference type="ARBA" id="ARBA00010838"/>
    </source>
</evidence>
<feature type="signal peptide" evidence="7">
    <location>
        <begin position="1"/>
        <end position="20"/>
    </location>
</feature>
<keyword evidence="2" id="KW-0378">Hydrolase</keyword>
<keyword evidence="6" id="KW-0812">Transmembrane</keyword>
<keyword evidence="6" id="KW-0472">Membrane</keyword>
<dbReference type="PROSITE" id="PS00653">
    <property type="entry name" value="GLYCOSYL_HYDROL_F1_2"/>
    <property type="match status" value="1"/>
</dbReference>
<evidence type="ECO:0000256" key="7">
    <source>
        <dbReference type="SAM" id="SignalP"/>
    </source>
</evidence>
<comment type="similarity">
    <text evidence="1 4">Belongs to the glycosyl hydrolase 1 family.</text>
</comment>
<keyword evidence="9" id="KW-1185">Reference proteome</keyword>
<keyword evidence="6" id="KW-1133">Transmembrane helix</keyword>
<dbReference type="Gene3D" id="3.20.20.80">
    <property type="entry name" value="Glycosidases"/>
    <property type="match status" value="1"/>
</dbReference>
<evidence type="ECO:0000313" key="9">
    <source>
        <dbReference type="Proteomes" id="UP000019132"/>
    </source>
</evidence>
<dbReference type="HOGENOM" id="CLU_001859_1_3_1"/>
<dbReference type="PANTHER" id="PTHR10353">
    <property type="entry name" value="GLYCOSYL HYDROLASE"/>
    <property type="match status" value="1"/>
</dbReference>
<dbReference type="FunFam" id="3.20.20.80:FF:000099">
    <property type="entry name" value="Lactase-phlorizin hydrolase, putative"/>
    <property type="match status" value="1"/>
</dbReference>
<accession>K3X8C5</accession>
<dbReference type="eggNOG" id="KOG0626">
    <property type="taxonomic scope" value="Eukaryota"/>
</dbReference>
<dbReference type="PRINTS" id="PR00131">
    <property type="entry name" value="GLHYDRLASE1"/>
</dbReference>
<dbReference type="SUPFAM" id="SSF51445">
    <property type="entry name" value="(Trans)glycosidases"/>
    <property type="match status" value="1"/>
</dbReference>
<evidence type="ECO:0000256" key="5">
    <source>
        <dbReference type="SAM" id="MobiDB-lite"/>
    </source>
</evidence>
<dbReference type="OMA" id="VKCANVA"/>
<proteinExistence type="inferred from homology"/>
<dbReference type="InParanoid" id="K3X8C5"/>
<dbReference type="InterPro" id="IPR017853">
    <property type="entry name" value="GH"/>
</dbReference>
<reference evidence="8" key="3">
    <citation type="submission" date="2015-02" db="UniProtKB">
        <authorList>
            <consortium name="EnsemblProtists"/>
        </authorList>
    </citation>
    <scope>IDENTIFICATION</scope>
    <source>
        <strain evidence="8">DAOM BR144</strain>
    </source>
</reference>
<evidence type="ECO:0008006" key="10">
    <source>
        <dbReference type="Google" id="ProtNLM"/>
    </source>
</evidence>